<dbReference type="Pfam" id="PF12012">
    <property type="entry name" value="DUF3504"/>
    <property type="match status" value="1"/>
</dbReference>
<dbReference type="EMBL" id="JBHFQA010000010">
    <property type="protein sequence ID" value="KAL2092909.1"/>
    <property type="molecule type" value="Genomic_DNA"/>
</dbReference>
<evidence type="ECO:0000256" key="1">
    <source>
        <dbReference type="ARBA" id="ARBA00022499"/>
    </source>
</evidence>
<gene>
    <name evidence="6" type="ORF">ACEWY4_012707</name>
</gene>
<evidence type="ECO:0000259" key="5">
    <source>
        <dbReference type="Pfam" id="PF12012"/>
    </source>
</evidence>
<proteinExistence type="predicted"/>
<organism evidence="6 7">
    <name type="scientific">Coilia grayii</name>
    <name type="common">Gray's grenadier anchovy</name>
    <dbReference type="NCBI Taxonomy" id="363190"/>
    <lineage>
        <taxon>Eukaryota</taxon>
        <taxon>Metazoa</taxon>
        <taxon>Chordata</taxon>
        <taxon>Craniata</taxon>
        <taxon>Vertebrata</taxon>
        <taxon>Euteleostomi</taxon>
        <taxon>Actinopterygii</taxon>
        <taxon>Neopterygii</taxon>
        <taxon>Teleostei</taxon>
        <taxon>Clupei</taxon>
        <taxon>Clupeiformes</taxon>
        <taxon>Clupeoidei</taxon>
        <taxon>Engraulidae</taxon>
        <taxon>Coilinae</taxon>
        <taxon>Coilia</taxon>
    </lineage>
</organism>
<evidence type="ECO:0000256" key="3">
    <source>
        <dbReference type="ARBA" id="ARBA00022843"/>
    </source>
</evidence>
<evidence type="ECO:0000313" key="6">
    <source>
        <dbReference type="EMBL" id="KAL2092909.1"/>
    </source>
</evidence>
<dbReference type="Proteomes" id="UP001591681">
    <property type="component" value="Unassembled WGS sequence"/>
</dbReference>
<dbReference type="PANTHER" id="PTHR21446">
    <property type="entry name" value="DUF3504 DOMAIN-CONTAINING PROTEIN"/>
    <property type="match status" value="1"/>
</dbReference>
<evidence type="ECO:0000256" key="2">
    <source>
        <dbReference type="ARBA" id="ARBA00022553"/>
    </source>
</evidence>
<dbReference type="InterPro" id="IPR021893">
    <property type="entry name" value="ZMYM2-like_C"/>
</dbReference>
<reference evidence="6 7" key="1">
    <citation type="submission" date="2024-09" db="EMBL/GenBank/DDBJ databases">
        <title>A chromosome-level genome assembly of Gray's grenadier anchovy, Coilia grayii.</title>
        <authorList>
            <person name="Fu Z."/>
        </authorList>
    </citation>
    <scope>NUCLEOTIDE SEQUENCE [LARGE SCALE GENOMIC DNA]</scope>
    <source>
        <strain evidence="6">G4</strain>
        <tissue evidence="6">Muscle</tissue>
    </source>
</reference>
<accession>A0ABD1K1A9</accession>
<feature type="region of interest" description="Disordered" evidence="4">
    <location>
        <begin position="17"/>
        <end position="40"/>
    </location>
</feature>
<evidence type="ECO:0000313" key="7">
    <source>
        <dbReference type="Proteomes" id="UP001591681"/>
    </source>
</evidence>
<keyword evidence="1" id="KW-1017">Isopeptide bond</keyword>
<feature type="compositionally biased region" description="Basic and acidic residues" evidence="4">
    <location>
        <begin position="26"/>
        <end position="35"/>
    </location>
</feature>
<comment type="caution">
    <text evidence="6">The sequence shown here is derived from an EMBL/GenBank/DDBJ whole genome shotgun (WGS) entry which is preliminary data.</text>
</comment>
<name>A0ABD1K1A9_9TELE</name>
<dbReference type="AlphaFoldDB" id="A0ABD1K1A9"/>
<sequence length="163" mass="18893">MDDFDVNFNIFGDKTPEQWWEENFPDGEKDNDEPKPKRHKTLTKEEVDKIEEEKSFVVRVDENGNEFLSFSFNPDSKNHKDPCNSKKEQLCGFIYAAPGDPLCAVQSFKKYVSKCPKDASAFYLHPRRASQALLNTCDVWYTREPMGVNTLREMLKNICKEVG</sequence>
<dbReference type="PANTHER" id="PTHR21446:SF12">
    <property type="entry name" value="POTASSIUM CHANNEL TETRAMERIZATION DOMAIN CONTAINING 1"/>
    <property type="match status" value="1"/>
</dbReference>
<keyword evidence="3" id="KW-0832">Ubl conjugation</keyword>
<evidence type="ECO:0000256" key="4">
    <source>
        <dbReference type="SAM" id="MobiDB-lite"/>
    </source>
</evidence>
<dbReference type="InterPro" id="IPR052787">
    <property type="entry name" value="MAVS"/>
</dbReference>
<keyword evidence="2" id="KW-0597">Phosphoprotein</keyword>
<feature type="domain" description="ZMYM2-like/QRICH1 C-terminal" evidence="5">
    <location>
        <begin position="38"/>
        <end position="159"/>
    </location>
</feature>
<protein>
    <recommendedName>
        <fullName evidence="5">ZMYM2-like/QRICH1 C-terminal domain-containing protein</fullName>
    </recommendedName>
</protein>
<keyword evidence="7" id="KW-1185">Reference proteome</keyword>